<organism evidence="5 6">
    <name type="scientific">Tritrichomonas foetus</name>
    <dbReference type="NCBI Taxonomy" id="1144522"/>
    <lineage>
        <taxon>Eukaryota</taxon>
        <taxon>Metamonada</taxon>
        <taxon>Parabasalia</taxon>
        <taxon>Tritrichomonadida</taxon>
        <taxon>Tritrichomonadidae</taxon>
        <taxon>Tritrichomonas</taxon>
    </lineage>
</organism>
<dbReference type="InterPro" id="IPR013087">
    <property type="entry name" value="Znf_C2H2_type"/>
</dbReference>
<dbReference type="InterPro" id="IPR051241">
    <property type="entry name" value="DZIP_RILPL"/>
</dbReference>
<feature type="coiled-coil region" evidence="2">
    <location>
        <begin position="84"/>
        <end position="111"/>
    </location>
</feature>
<protein>
    <recommendedName>
        <fullName evidence="4">C2H2-type domain-containing protein</fullName>
    </recommendedName>
</protein>
<evidence type="ECO:0000256" key="1">
    <source>
        <dbReference type="ARBA" id="ARBA00023054"/>
    </source>
</evidence>
<evidence type="ECO:0000259" key="4">
    <source>
        <dbReference type="PROSITE" id="PS00028"/>
    </source>
</evidence>
<evidence type="ECO:0000256" key="2">
    <source>
        <dbReference type="SAM" id="Coils"/>
    </source>
</evidence>
<proteinExistence type="predicted"/>
<keyword evidence="1 2" id="KW-0175">Coiled coil</keyword>
<dbReference type="PANTHER" id="PTHR21502:SF3">
    <property type="entry name" value="CILIUM ASSEMBLY PROTEIN DZIP1L"/>
    <property type="match status" value="1"/>
</dbReference>
<dbReference type="PANTHER" id="PTHR21502">
    <property type="entry name" value="ZINC FINGER PROTEIN DZIP1"/>
    <property type="match status" value="1"/>
</dbReference>
<evidence type="ECO:0000313" key="5">
    <source>
        <dbReference type="EMBL" id="OHT17004.1"/>
    </source>
</evidence>
<feature type="compositionally biased region" description="Acidic residues" evidence="3">
    <location>
        <begin position="317"/>
        <end position="329"/>
    </location>
</feature>
<dbReference type="RefSeq" id="XP_068370140.1">
    <property type="nucleotide sequence ID" value="XM_068496791.1"/>
</dbReference>
<feature type="region of interest" description="Disordered" evidence="3">
    <location>
        <begin position="317"/>
        <end position="339"/>
    </location>
</feature>
<comment type="caution">
    <text evidence="5">The sequence shown here is derived from an EMBL/GenBank/DDBJ whole genome shotgun (WGS) entry which is preliminary data.</text>
</comment>
<accession>A0A1J4L4U3</accession>
<dbReference type="GO" id="GO:0005737">
    <property type="term" value="C:cytoplasm"/>
    <property type="evidence" value="ECO:0007669"/>
    <property type="project" value="TreeGrafter"/>
</dbReference>
<gene>
    <name evidence="5" type="ORF">TRFO_12691</name>
</gene>
<evidence type="ECO:0000313" key="6">
    <source>
        <dbReference type="Proteomes" id="UP000179807"/>
    </source>
</evidence>
<name>A0A1J4L4U3_9EUKA</name>
<sequence length="734" mass="83074">MFDCVPFSVNPSLNSTITDNGAIDWELIESIDPLSLRSAGGINIMRKIAQQFLRTTTVPFEKPALVLKLLQILQVIVGYLCSCQDKYSDVLKKKENENQKLKEALSSSSESSENSTVVIGLQCPVCAKLFQSLCYLDKHILKSHQNIAQYWQNIRMPRPINQQAFYPPDYMNHNNYNNMNTMNNMNNGPIISSSASTTTAASNDLHKTLKKIQKELKHKHHHKNKQIQDWIENRISTVENKIDQLKTTMTDPLQQTAPIRTNEILLTETHQQNNHRPKNSMPLIPAQKPLTEIATSPMPAKSQQTVNHNFVLEEDSYASESGYESEDTFPNDNEKKNTQKNFVSTEVQIPSRIIRTVQQIPHNITAKNDVKTSSTSNETIFKSPMETKNDYKTELKNERKIDVKNTKSNNETKSENRNGNKIDNKDMNEIRNDADKKMKKKRKRKTKSSKIRSADILLPKNLFHSDENIEIQNNNHNEVKQGVNEQIPKKKLVPTPIQIPPSKQIVYPDNTSTSNINRSNINSVDNHNNYTNNVNHNDVPGIKVIRNPKQPIKLLPDSPTMQSSPEKPRNEEVSIGIVNRNDFSTRQQSNIKNNTSASIKPAKSNTNVFIIDSETDVTQMSTAAQMSSAKQSTKNSPQKTFETNHLKNNLDMSTIAEDSSEYDVMPSQPISNYVKKNPINSSMIPNMLSLTSMASLSSDIGSPVGKEVNFNPRPRNLEMDSDPRASPPTSFRKK</sequence>
<dbReference type="GeneID" id="94831495"/>
<feature type="compositionally biased region" description="Polar residues" evidence="3">
    <location>
        <begin position="368"/>
        <end position="380"/>
    </location>
</feature>
<dbReference type="VEuPathDB" id="TrichDB:TRFO_12691"/>
<reference evidence="5" key="1">
    <citation type="submission" date="2016-10" db="EMBL/GenBank/DDBJ databases">
        <authorList>
            <person name="Benchimol M."/>
            <person name="Almeida L.G."/>
            <person name="Vasconcelos A.T."/>
            <person name="Perreira-Neves A."/>
            <person name="Rosa I.A."/>
            <person name="Tasca T."/>
            <person name="Bogo M.R."/>
            <person name="de Souza W."/>
        </authorList>
    </citation>
    <scope>NUCLEOTIDE SEQUENCE [LARGE SCALE GENOMIC DNA]</scope>
    <source>
        <strain evidence="5">K</strain>
    </source>
</reference>
<evidence type="ECO:0000256" key="3">
    <source>
        <dbReference type="SAM" id="MobiDB-lite"/>
    </source>
</evidence>
<dbReference type="AlphaFoldDB" id="A0A1J4L4U3"/>
<keyword evidence="6" id="KW-1185">Reference proteome</keyword>
<feature type="region of interest" description="Disordered" evidence="3">
    <location>
        <begin position="552"/>
        <end position="573"/>
    </location>
</feature>
<feature type="region of interest" description="Disordered" evidence="3">
    <location>
        <begin position="368"/>
        <end position="451"/>
    </location>
</feature>
<feature type="compositionally biased region" description="Basic residues" evidence="3">
    <location>
        <begin position="437"/>
        <end position="450"/>
    </location>
</feature>
<dbReference type="PROSITE" id="PS00028">
    <property type="entry name" value="ZINC_FINGER_C2H2_1"/>
    <property type="match status" value="1"/>
</dbReference>
<dbReference type="Proteomes" id="UP000179807">
    <property type="component" value="Unassembled WGS sequence"/>
</dbReference>
<feature type="region of interest" description="Disordered" evidence="3">
    <location>
        <begin position="699"/>
        <end position="734"/>
    </location>
</feature>
<dbReference type="EMBL" id="MLAK01000046">
    <property type="protein sequence ID" value="OHT17004.1"/>
    <property type="molecule type" value="Genomic_DNA"/>
</dbReference>
<feature type="domain" description="C2H2-type" evidence="4">
    <location>
        <begin position="123"/>
        <end position="144"/>
    </location>
</feature>
<feature type="compositionally biased region" description="Basic and acidic residues" evidence="3">
    <location>
        <begin position="385"/>
        <end position="436"/>
    </location>
</feature>